<comment type="caution">
    <text evidence="1">The sequence shown here is derived from an EMBL/GenBank/DDBJ whole genome shotgun (WGS) entry which is preliminary data.</text>
</comment>
<dbReference type="EMBL" id="JALBCA010000109">
    <property type="protein sequence ID" value="KAI2382786.1"/>
    <property type="molecule type" value="Genomic_DNA"/>
</dbReference>
<gene>
    <name evidence="1" type="ORF">LOY88_005730</name>
</gene>
<name>A0ACB8UQ11_9EURO</name>
<reference evidence="1" key="1">
    <citation type="journal article" date="2022" name="bioRxiv">
        <title>Population genetic analysis of Ophidiomyces ophidiicola, the causative agent of snake fungal disease, indicates recent introductions to the USA.</title>
        <authorList>
            <person name="Ladner J.T."/>
            <person name="Palmer J.M."/>
            <person name="Ettinger C.L."/>
            <person name="Stajich J.E."/>
            <person name="Farrell T.M."/>
            <person name="Glorioso B.M."/>
            <person name="Lawson B."/>
            <person name="Price S.J."/>
            <person name="Stengle A.G."/>
            <person name="Grear D.A."/>
            <person name="Lorch J.M."/>
        </authorList>
    </citation>
    <scope>NUCLEOTIDE SEQUENCE</scope>
    <source>
        <strain evidence="1">NWHC 24266-5</strain>
    </source>
</reference>
<proteinExistence type="predicted"/>
<organism evidence="1">
    <name type="scientific">Ophidiomyces ophidiicola</name>
    <dbReference type="NCBI Taxonomy" id="1387563"/>
    <lineage>
        <taxon>Eukaryota</taxon>
        <taxon>Fungi</taxon>
        <taxon>Dikarya</taxon>
        <taxon>Ascomycota</taxon>
        <taxon>Pezizomycotina</taxon>
        <taxon>Eurotiomycetes</taxon>
        <taxon>Eurotiomycetidae</taxon>
        <taxon>Onygenales</taxon>
        <taxon>Onygenaceae</taxon>
        <taxon>Ophidiomyces</taxon>
    </lineage>
</organism>
<accession>A0ACB8UQ11</accession>
<sequence length="1307" mass="147293">MNQTQDLQTGDDPIGITDDTALSPTSKKVLEQCSVTVTAPPEEQIRTLISRPVNSDFDGTSGFHFARRNHAITSYSVRPQRTLARGGDHPGGGCPSPAIGSYNPSSSLNQGTSQINPTSTTDSFQDITVEQCQPDHSLSPLTRQQPFLSITKPMQADNPALRASHLEPCTKSMTSKYHVTDDRSKDEAMNISQSHNTSLFSNDPTDLNGSRLSTDRQSNPDSRSVRSVSTSATISSKISKLPNPGAGNLVNKAIVNDANLPSQPSEEDLHYLLIHKLKRREQAEAETAALLEEVEEKLKVAYQENNTLKDQLKQVEVRCEVQETERSTQQDLIERWKIKFKKLRDFVVAIGNDHESLRKDGQLLKSLQALLARRNQKLLVELRQLNGKNDKMDRSLAEQHAQLISVRYECSAIRQSLQLSDKKFKDGEKYLAREQNRTAMLESFIRNQSSRSLKQIQILMKNHVETNTKLDTFCDQVNDIIMKAQSDMKAELQAPAQSCLELLRRIDAEGLNTQNLFSQIDTTMRRLFSELNTRNQQSTQKLDADVDAQTQQTLRILNLVKDISTSLTASSETTRQLEKSKETNMLLDQKIKFLEGASLAANNANSALKQREIYLNEELMRSQGEVVLLKSQLADATNRVEDYNELIELRIKFSNTSAKLIDANHKLEANETNISRLEASLEERQHSLQEAEAKISSLEREKVKVGEDSMIVENRVRAEFTRASLLAKEQDRAQFEQQLHELRRERNTVKKNAETIQEQLVTLKSKLATVNATRSELEEIVAEIRPKLDNLEKEKQDLGIQLKQSLQDTAKSKAEMERALGEVERLKADLATSKSAAEQSYKVCILQEQFDLLRDESAEKDERIASMTATIDTLRDNFESARVAKADGLKAMEELEALQKTVEAMENAKVELDERWKHRDDDVACLTAELERVKGDLETIPKFQQAVQNKDDELQLLQNQLLGVKETFTKVENILRQFNALNPEESLSQSCPSLEKRLACLIRRQDPNEMLLDADTDEIAGEMNTQNSKHLGKRKRTAFMTPKALKRVSPRGISQDWKMTEVVYHKESISRSISCSPRNPSFSLHSQSKKKQFNPMTSLIKPFSQIESNAGVQDASPTDLSKLLSTSEVQINGLPVPSTPEIKKDGPSTPSPKFLSRPVEVAGASQETMHPEVITGDDRQLQEKDNKSIEEPLLQDTKKNRTSPKGILKEAKLNSLPTNVAQGVCTPSKDEQRTCERSVLPRAPRRRSRTSSQYFSSTEDSSSVFLNTRRSWAVQKTTDTAAKYSRPRRYGKKKGMPPHIRNMNLGR</sequence>
<evidence type="ECO:0000313" key="1">
    <source>
        <dbReference type="EMBL" id="KAI2382786.1"/>
    </source>
</evidence>
<protein>
    <submittedName>
        <fullName evidence="1">Uncharacterized protein</fullName>
    </submittedName>
</protein>